<evidence type="ECO:0000256" key="1">
    <source>
        <dbReference type="PROSITE-ProRule" id="PRU10141"/>
    </source>
</evidence>
<dbReference type="InterPro" id="IPR017441">
    <property type="entry name" value="Protein_kinase_ATP_BS"/>
</dbReference>
<evidence type="ECO:0000256" key="2">
    <source>
        <dbReference type="SAM" id="Phobius"/>
    </source>
</evidence>
<keyword evidence="1" id="KW-0067">ATP-binding</keyword>
<evidence type="ECO:0000259" key="3">
    <source>
        <dbReference type="PROSITE" id="PS50011"/>
    </source>
</evidence>
<dbReference type="InterPro" id="IPR051681">
    <property type="entry name" value="Ser/Thr_Kinases-Pseudokinases"/>
</dbReference>
<organism evidence="4 5">
    <name type="scientific">Tritrichomonas musculus</name>
    <dbReference type="NCBI Taxonomy" id="1915356"/>
    <lineage>
        <taxon>Eukaryota</taxon>
        <taxon>Metamonada</taxon>
        <taxon>Parabasalia</taxon>
        <taxon>Tritrichomonadida</taxon>
        <taxon>Tritrichomonadidae</taxon>
        <taxon>Tritrichomonas</taxon>
    </lineage>
</organism>
<dbReference type="InterPro" id="IPR011009">
    <property type="entry name" value="Kinase-like_dom_sf"/>
</dbReference>
<dbReference type="PANTHER" id="PTHR44329:SF214">
    <property type="entry name" value="PROTEIN KINASE DOMAIN-CONTAINING PROTEIN"/>
    <property type="match status" value="1"/>
</dbReference>
<name>A0ABR2JXJ3_9EUKA</name>
<dbReference type="InterPro" id="IPR000719">
    <property type="entry name" value="Prot_kinase_dom"/>
</dbReference>
<keyword evidence="5" id="KW-1185">Reference proteome</keyword>
<feature type="domain" description="Protein kinase" evidence="3">
    <location>
        <begin position="13"/>
        <end position="283"/>
    </location>
</feature>
<dbReference type="PRINTS" id="PR00109">
    <property type="entry name" value="TYRKINASE"/>
</dbReference>
<accession>A0ABR2JXJ3</accession>
<dbReference type="PROSITE" id="PS50011">
    <property type="entry name" value="PROTEIN_KINASE_DOM"/>
    <property type="match status" value="1"/>
</dbReference>
<dbReference type="Gene3D" id="1.10.510.10">
    <property type="entry name" value="Transferase(Phosphotransferase) domain 1"/>
    <property type="match status" value="1"/>
</dbReference>
<dbReference type="SUPFAM" id="SSF56112">
    <property type="entry name" value="Protein kinase-like (PK-like)"/>
    <property type="match status" value="1"/>
</dbReference>
<dbReference type="EMBL" id="JAPFFF010000008">
    <property type="protein sequence ID" value="KAK8883589.1"/>
    <property type="molecule type" value="Genomic_DNA"/>
</dbReference>
<proteinExistence type="predicted"/>
<dbReference type="InterPro" id="IPR001245">
    <property type="entry name" value="Ser-Thr/Tyr_kinase_cat_dom"/>
</dbReference>
<dbReference type="Pfam" id="PF00069">
    <property type="entry name" value="Pkinase"/>
    <property type="match status" value="1"/>
</dbReference>
<dbReference type="PANTHER" id="PTHR44329">
    <property type="entry name" value="SERINE/THREONINE-PROTEIN KINASE TNNI3K-RELATED"/>
    <property type="match status" value="1"/>
</dbReference>
<feature type="binding site" evidence="1">
    <location>
        <position position="42"/>
    </location>
    <ligand>
        <name>ATP</name>
        <dbReference type="ChEBI" id="CHEBI:30616"/>
    </ligand>
</feature>
<dbReference type="Proteomes" id="UP001470230">
    <property type="component" value="Unassembled WGS sequence"/>
</dbReference>
<keyword evidence="2" id="KW-0472">Membrane</keyword>
<gene>
    <name evidence="4" type="ORF">M9Y10_042683</name>
</gene>
<protein>
    <recommendedName>
        <fullName evidence="3">Protein kinase domain-containing protein</fullName>
    </recommendedName>
</protein>
<comment type="caution">
    <text evidence="4">The sequence shown here is derived from an EMBL/GenBank/DDBJ whole genome shotgun (WGS) entry which is preliminary data.</text>
</comment>
<evidence type="ECO:0000313" key="5">
    <source>
        <dbReference type="Proteomes" id="UP001470230"/>
    </source>
</evidence>
<keyword evidence="2" id="KW-0812">Transmembrane</keyword>
<keyword evidence="2" id="KW-1133">Transmembrane helix</keyword>
<dbReference type="PROSITE" id="PS00107">
    <property type="entry name" value="PROTEIN_KINASE_ATP"/>
    <property type="match status" value="1"/>
</dbReference>
<keyword evidence="1" id="KW-0547">Nucleotide-binding</keyword>
<reference evidence="4 5" key="1">
    <citation type="submission" date="2024-04" db="EMBL/GenBank/DDBJ databases">
        <title>Tritrichomonas musculus Genome.</title>
        <authorList>
            <person name="Alves-Ferreira E."/>
            <person name="Grigg M."/>
            <person name="Lorenzi H."/>
            <person name="Galac M."/>
        </authorList>
    </citation>
    <scope>NUCLEOTIDE SEQUENCE [LARGE SCALE GENOMIC DNA]</scope>
    <source>
        <strain evidence="4 5">EAF2021</strain>
    </source>
</reference>
<sequence length="357" mass="41231">MASSKFIVDLKDFEIVKSLGTGSYGETYLVEQKNTNNQYVAKVSKQKYSENSKQKTFSNRISSSIKAQNPAVLNYIGFSYTNFVDEDFPTIITDFMPNGTLSQTLEQESAGKFVKNWNGTKKLINILGIALGMQYLHSKDIINRDLKPSNILLDENMYPHISDFTNYRLIKTISEEFKENDTCTSIYTAPEVFFEEKYTNKVDVYSFAYITYEIVLGRPIKLQEGEDLHNFMNGINEKGKRPDISMIAAPAVKDLLEKCWNKDPYKRPSFDRIVELVGSSDFYTPFNIDKNEVVSYLNLFPDDVKGKKFALKQLDSDILDDQKRLEKLHNRKNPLRMFVIFIIILIIQVFIKQNFMS</sequence>
<dbReference type="SMART" id="SM00220">
    <property type="entry name" value="S_TKc"/>
    <property type="match status" value="1"/>
</dbReference>
<evidence type="ECO:0000313" key="4">
    <source>
        <dbReference type="EMBL" id="KAK8883589.1"/>
    </source>
</evidence>
<feature type="transmembrane region" description="Helical" evidence="2">
    <location>
        <begin position="333"/>
        <end position="351"/>
    </location>
</feature>